<dbReference type="InterPro" id="IPR050707">
    <property type="entry name" value="HTH_MetabolicPath_Reg"/>
</dbReference>
<dbReference type="InterPro" id="IPR036390">
    <property type="entry name" value="WH_DNA-bd_sf"/>
</dbReference>
<evidence type="ECO:0000259" key="5">
    <source>
        <dbReference type="PROSITE" id="PS51078"/>
    </source>
</evidence>
<dbReference type="RefSeq" id="WP_248868545.1">
    <property type="nucleotide sequence ID" value="NZ_CP086322.1"/>
</dbReference>
<evidence type="ECO:0000256" key="2">
    <source>
        <dbReference type="ARBA" id="ARBA00023125"/>
    </source>
</evidence>
<evidence type="ECO:0000313" key="7">
    <source>
        <dbReference type="Proteomes" id="UP000830115"/>
    </source>
</evidence>
<feature type="domain" description="HTH iclR-type" evidence="4">
    <location>
        <begin position="11"/>
        <end position="70"/>
    </location>
</feature>
<dbReference type="PROSITE" id="PS51077">
    <property type="entry name" value="HTH_ICLR"/>
    <property type="match status" value="1"/>
</dbReference>
<dbReference type="Gene3D" id="1.10.10.10">
    <property type="entry name" value="Winged helix-like DNA-binding domain superfamily/Winged helix DNA-binding domain"/>
    <property type="match status" value="1"/>
</dbReference>
<dbReference type="InterPro" id="IPR029016">
    <property type="entry name" value="GAF-like_dom_sf"/>
</dbReference>
<keyword evidence="3" id="KW-0804">Transcription</keyword>
<proteinExistence type="predicted"/>
<evidence type="ECO:0000256" key="3">
    <source>
        <dbReference type="ARBA" id="ARBA00023163"/>
    </source>
</evidence>
<dbReference type="PANTHER" id="PTHR30136">
    <property type="entry name" value="HELIX-TURN-HELIX TRANSCRIPTIONAL REGULATOR, ICLR FAMILY"/>
    <property type="match status" value="1"/>
</dbReference>
<reference evidence="6" key="1">
    <citation type="submission" date="2021-10" db="EMBL/GenBank/DDBJ databases">
        <title>Streptomyces nigrumlapis sp.nov.,an antimicrobial producing actinobacterium isolated from Black Gobi rocks.</title>
        <authorList>
            <person name="Wen Y."/>
            <person name="Zhang W."/>
            <person name="Liu X.G."/>
        </authorList>
    </citation>
    <scope>NUCLEOTIDE SEQUENCE</scope>
    <source>
        <strain evidence="6">ST13-2-2</strain>
    </source>
</reference>
<dbReference type="InterPro" id="IPR014757">
    <property type="entry name" value="Tscrpt_reg_IclR_C"/>
</dbReference>
<dbReference type="SMART" id="SM00346">
    <property type="entry name" value="HTH_ICLR"/>
    <property type="match status" value="1"/>
</dbReference>
<dbReference type="PANTHER" id="PTHR30136:SF39">
    <property type="entry name" value="TRANSCRIPTIONAL REGULATORY PROTEIN"/>
    <property type="match status" value="1"/>
</dbReference>
<dbReference type="SUPFAM" id="SSF55781">
    <property type="entry name" value="GAF domain-like"/>
    <property type="match status" value="1"/>
</dbReference>
<evidence type="ECO:0000259" key="4">
    <source>
        <dbReference type="PROSITE" id="PS51077"/>
    </source>
</evidence>
<evidence type="ECO:0000313" key="6">
    <source>
        <dbReference type="EMBL" id="UQA97579.1"/>
    </source>
</evidence>
<keyword evidence="2" id="KW-0238">DNA-binding</keyword>
<dbReference type="SUPFAM" id="SSF46785">
    <property type="entry name" value="Winged helix' DNA-binding domain"/>
    <property type="match status" value="1"/>
</dbReference>
<keyword evidence="7" id="KW-1185">Reference proteome</keyword>
<protein>
    <submittedName>
        <fullName evidence="6">Helix-turn-helix domain-containing protein</fullName>
    </submittedName>
</protein>
<dbReference type="Pfam" id="PF01614">
    <property type="entry name" value="IclR_C"/>
    <property type="match status" value="1"/>
</dbReference>
<accession>A0ABY4MID7</accession>
<organism evidence="6 7">
    <name type="scientific">Streptomyces halobius</name>
    <dbReference type="NCBI Taxonomy" id="2879846"/>
    <lineage>
        <taxon>Bacteria</taxon>
        <taxon>Bacillati</taxon>
        <taxon>Actinomycetota</taxon>
        <taxon>Actinomycetes</taxon>
        <taxon>Kitasatosporales</taxon>
        <taxon>Streptomycetaceae</taxon>
        <taxon>Streptomyces</taxon>
    </lineage>
</organism>
<dbReference type="Pfam" id="PF09339">
    <property type="entry name" value="HTH_IclR"/>
    <property type="match status" value="1"/>
</dbReference>
<evidence type="ECO:0000256" key="1">
    <source>
        <dbReference type="ARBA" id="ARBA00023015"/>
    </source>
</evidence>
<name>A0ABY4MID7_9ACTN</name>
<dbReference type="Gene3D" id="3.30.450.40">
    <property type="match status" value="1"/>
</dbReference>
<feature type="domain" description="IclR-ED" evidence="5">
    <location>
        <begin position="71"/>
        <end position="248"/>
    </location>
</feature>
<dbReference type="PROSITE" id="PS51078">
    <property type="entry name" value="ICLR_ED"/>
    <property type="match status" value="1"/>
</dbReference>
<dbReference type="InterPro" id="IPR005471">
    <property type="entry name" value="Tscrpt_reg_IclR_N"/>
</dbReference>
<dbReference type="EMBL" id="CP086322">
    <property type="protein sequence ID" value="UQA97579.1"/>
    <property type="molecule type" value="Genomic_DNA"/>
</dbReference>
<keyword evidence="1" id="KW-0805">Transcription regulation</keyword>
<sequence length="248" mass="26335">MAAGPPPVSGVGVLDKVSIILSLIEQRPTGLPELVKRSGLPRPTVHRLAVAMERLDLLTRDVHGSYAPGPRLERFSAEAQHDQMVHAAEEILAGLAERTSFSTRLHHLHKGVHLCVASSTDPDTGVETLPIGTTRPVKAGPIGQVLLAWESPEELCEGLRGARFTAQQLTLVRKAGWAYGSDDAIPGHAVFVVPVGNGNGRVIAALMISGPRARLPEVPDRLLRAEVIDAAVDMGMASQARALRPAPG</sequence>
<dbReference type="InterPro" id="IPR036388">
    <property type="entry name" value="WH-like_DNA-bd_sf"/>
</dbReference>
<dbReference type="Proteomes" id="UP000830115">
    <property type="component" value="Chromosome"/>
</dbReference>
<gene>
    <name evidence="6" type="ORF">K9S39_00590</name>
</gene>